<dbReference type="Proteomes" id="UP000031737">
    <property type="component" value="Unassembled WGS sequence"/>
</dbReference>
<name>A0A061JC22_TRYRA</name>
<reference evidence="3 4" key="1">
    <citation type="submission" date="2013-07" db="EMBL/GenBank/DDBJ databases">
        <authorList>
            <person name="Stoco P.H."/>
            <person name="Wagner G."/>
            <person name="Gerber A."/>
            <person name="Zaha A."/>
            <person name="Thompson C."/>
            <person name="Bartholomeu D.C."/>
            <person name="Luckemeyer D.D."/>
            <person name="Bahia D."/>
            <person name="Loreto E."/>
            <person name="Prestes E.B."/>
            <person name="Lima F.M."/>
            <person name="Rodrigues-Luiz G."/>
            <person name="Vallejo G.A."/>
            <person name="Filho J.F."/>
            <person name="Monteiro K.M."/>
            <person name="Tyler K.M."/>
            <person name="de Almeida L.G."/>
            <person name="Ortiz M.F."/>
            <person name="Siervo M.A."/>
            <person name="de Moraes M.H."/>
            <person name="Cunha O.L."/>
            <person name="Mendonca-Neto R."/>
            <person name="Silva R."/>
            <person name="Teixeira S.M."/>
            <person name="Murta S.M."/>
            <person name="Sincero T.C."/>
            <person name="Mendes T.A."/>
            <person name="Urmenyi T.P."/>
            <person name="Silva V.G."/>
            <person name="da Rocha W.D."/>
            <person name="Andersson B."/>
            <person name="Romanha A.J."/>
            <person name="Steindel M."/>
            <person name="de Vasconcelos A.T."/>
            <person name="Grisard E.C."/>
        </authorList>
    </citation>
    <scope>NUCLEOTIDE SEQUENCE [LARGE SCALE GENOMIC DNA]</scope>
    <source>
        <strain evidence="3 4">SC58</strain>
    </source>
</reference>
<dbReference type="VEuPathDB" id="TriTrypDB:TRSC58_01428"/>
<keyword evidence="4" id="KW-1185">Reference proteome</keyword>
<gene>
    <name evidence="3" type="ORF">TRSC58_01428</name>
</gene>
<keyword evidence="2" id="KW-1133">Transmembrane helix</keyword>
<dbReference type="OrthoDB" id="249924at2759"/>
<evidence type="ECO:0000313" key="3">
    <source>
        <dbReference type="EMBL" id="ESL10832.1"/>
    </source>
</evidence>
<organism evidence="3 4">
    <name type="scientific">Trypanosoma rangeli SC58</name>
    <dbReference type="NCBI Taxonomy" id="429131"/>
    <lineage>
        <taxon>Eukaryota</taxon>
        <taxon>Discoba</taxon>
        <taxon>Euglenozoa</taxon>
        <taxon>Kinetoplastea</taxon>
        <taxon>Metakinetoplastina</taxon>
        <taxon>Trypanosomatida</taxon>
        <taxon>Trypanosomatidae</taxon>
        <taxon>Trypanosoma</taxon>
        <taxon>Herpetosoma</taxon>
    </lineage>
</organism>
<accession>A0A061JC22</accession>
<evidence type="ECO:0000256" key="2">
    <source>
        <dbReference type="SAM" id="Phobius"/>
    </source>
</evidence>
<protein>
    <recommendedName>
        <fullName evidence="5">3'a2rel-related protein</fullName>
    </recommendedName>
</protein>
<evidence type="ECO:0000313" key="4">
    <source>
        <dbReference type="Proteomes" id="UP000031737"/>
    </source>
</evidence>
<comment type="caution">
    <text evidence="3">The sequence shown here is derived from an EMBL/GenBank/DDBJ whole genome shotgun (WGS) entry which is preliminary data.</text>
</comment>
<dbReference type="EMBL" id="AUPL01001428">
    <property type="protein sequence ID" value="ESL10832.1"/>
    <property type="molecule type" value="Genomic_DNA"/>
</dbReference>
<sequence length="336" mass="37093">MLFYLFSFKLSPVCWPLNKGVTVPFVVMDPLQGQRYAVSLAAADPSKGAKKDDSDRLLFLLLLLVVFPAGFLMYVLIRYCRKYRYRCLSRKIKLWGSRHPGDVDDPEMGRAIGGGEWLTDGKRLQKGAADSTVVLLDVSRPAEEFDPILDEAEKHKKRWQRHRNLGDAEINNTDEFDAEKEAAADVTDGGTAPQTSRNVGAYDAATTRVWLKTLVGETNVDADGLDAADEAGVASQASAAEQSGKAGTSHRIYRVSSGCGQQGKFPRGRTISRGFDEMLATLAPPEALSKAFHDKNCVRRESPLVGNEVVAEKDEFAEDEDEKEAVKESEEEEEED</sequence>
<keyword evidence="2" id="KW-0472">Membrane</keyword>
<evidence type="ECO:0000256" key="1">
    <source>
        <dbReference type="SAM" id="MobiDB-lite"/>
    </source>
</evidence>
<proteinExistence type="predicted"/>
<feature type="compositionally biased region" description="Acidic residues" evidence="1">
    <location>
        <begin position="315"/>
        <end position="336"/>
    </location>
</feature>
<dbReference type="AlphaFoldDB" id="A0A061JC22"/>
<evidence type="ECO:0008006" key="5">
    <source>
        <dbReference type="Google" id="ProtNLM"/>
    </source>
</evidence>
<keyword evidence="2" id="KW-0812">Transmembrane</keyword>
<feature type="region of interest" description="Disordered" evidence="1">
    <location>
        <begin position="303"/>
        <end position="336"/>
    </location>
</feature>
<feature type="transmembrane region" description="Helical" evidence="2">
    <location>
        <begin position="57"/>
        <end position="77"/>
    </location>
</feature>